<reference evidence="1 2" key="1">
    <citation type="submission" date="2024-05" db="EMBL/GenBank/DDBJ databases">
        <authorList>
            <person name="Yi C."/>
        </authorList>
    </citation>
    <scope>NUCLEOTIDE SEQUENCE [LARGE SCALE GENOMIC DNA]</scope>
    <source>
        <strain evidence="1 2">XS13</strain>
    </source>
</reference>
<sequence>MALSLTVTACGAGKSALGPLRSGAEDAARLINRSADPAELSSMSTRLDDLLRQAPEATSLSDSEQATVRLAAQRSALLKDVATILGASDEVIDSISADAVELVSGSLILQPSRAFKQHLDTVAQRILKDTTCSLIADQYSALSSGPPASLQGIPPVRQAPHPTQTSTLTALEDRVAAAGYHLADVKRVVDLSGLSSRLLDTANGYVGRIKKTMNAASWQNTGALQAYWRHCVQ</sequence>
<dbReference type="EMBL" id="JBDXMX010000003">
    <property type="protein sequence ID" value="MEO9247758.1"/>
    <property type="molecule type" value="Genomic_DNA"/>
</dbReference>
<proteinExistence type="predicted"/>
<evidence type="ECO:0000313" key="2">
    <source>
        <dbReference type="Proteomes" id="UP001484097"/>
    </source>
</evidence>
<dbReference type="Proteomes" id="UP001484097">
    <property type="component" value="Unassembled WGS sequence"/>
</dbReference>
<organism evidence="1 2">
    <name type="scientific">Citricoccus nitrophenolicus</name>
    <dbReference type="NCBI Taxonomy" id="863575"/>
    <lineage>
        <taxon>Bacteria</taxon>
        <taxon>Bacillati</taxon>
        <taxon>Actinomycetota</taxon>
        <taxon>Actinomycetes</taxon>
        <taxon>Micrococcales</taxon>
        <taxon>Micrococcaceae</taxon>
        <taxon>Citricoccus</taxon>
    </lineage>
</organism>
<accession>A0ABV0IHV5</accession>
<protein>
    <submittedName>
        <fullName evidence="1">Uncharacterized protein</fullName>
    </submittedName>
</protein>
<evidence type="ECO:0000313" key="1">
    <source>
        <dbReference type="EMBL" id="MEO9247758.1"/>
    </source>
</evidence>
<gene>
    <name evidence="1" type="ORF">ABDK96_08710</name>
</gene>
<comment type="caution">
    <text evidence="1">The sequence shown here is derived from an EMBL/GenBank/DDBJ whole genome shotgun (WGS) entry which is preliminary data.</text>
</comment>
<keyword evidence="2" id="KW-1185">Reference proteome</keyword>
<name>A0ABV0IHV5_9MICC</name>
<dbReference type="RefSeq" id="WP_347920415.1">
    <property type="nucleotide sequence ID" value="NZ_JBDXMX010000003.1"/>
</dbReference>